<dbReference type="InParanoid" id="A0A2T3A3F8"/>
<evidence type="ECO:0000256" key="1">
    <source>
        <dbReference type="SAM" id="SignalP"/>
    </source>
</evidence>
<gene>
    <name evidence="2" type="ORF">BD289DRAFT_438020</name>
</gene>
<dbReference type="Proteomes" id="UP000241462">
    <property type="component" value="Unassembled WGS sequence"/>
</dbReference>
<keyword evidence="3" id="KW-1185">Reference proteome</keyword>
<name>A0A2T3A3F8_9PEZI</name>
<feature type="signal peptide" evidence="1">
    <location>
        <begin position="1"/>
        <end position="23"/>
    </location>
</feature>
<accession>A0A2T3A3F8</accession>
<protein>
    <recommendedName>
        <fullName evidence="4">Secreted protein</fullName>
    </recommendedName>
</protein>
<proteinExistence type="predicted"/>
<dbReference type="EMBL" id="KZ678484">
    <property type="protein sequence ID" value="PSR82215.1"/>
    <property type="molecule type" value="Genomic_DNA"/>
</dbReference>
<evidence type="ECO:0000313" key="2">
    <source>
        <dbReference type="EMBL" id="PSR82215.1"/>
    </source>
</evidence>
<sequence length="97" mass="10400">MLWYGFSAVAVSVVVFVCPTARPSCSRINQSRVISPSTQPPRTLFRSAVGSFQRAPTEFRGHSLGSFHGPDVVRGGGEGAILQGLPFRIYCPSPPHG</sequence>
<organism evidence="2 3">
    <name type="scientific">Coniella lustricola</name>
    <dbReference type="NCBI Taxonomy" id="2025994"/>
    <lineage>
        <taxon>Eukaryota</taxon>
        <taxon>Fungi</taxon>
        <taxon>Dikarya</taxon>
        <taxon>Ascomycota</taxon>
        <taxon>Pezizomycotina</taxon>
        <taxon>Sordariomycetes</taxon>
        <taxon>Sordariomycetidae</taxon>
        <taxon>Diaporthales</taxon>
        <taxon>Schizoparmaceae</taxon>
        <taxon>Coniella</taxon>
    </lineage>
</organism>
<reference evidence="2 3" key="1">
    <citation type="journal article" date="2018" name="Mycol. Prog.">
        <title>Coniella lustricola, a new species from submerged detritus.</title>
        <authorList>
            <person name="Raudabaugh D.B."/>
            <person name="Iturriaga T."/>
            <person name="Carver A."/>
            <person name="Mondo S."/>
            <person name="Pangilinan J."/>
            <person name="Lipzen A."/>
            <person name="He G."/>
            <person name="Amirebrahimi M."/>
            <person name="Grigoriev I.V."/>
            <person name="Miller A.N."/>
        </authorList>
    </citation>
    <scope>NUCLEOTIDE SEQUENCE [LARGE SCALE GENOMIC DNA]</scope>
    <source>
        <strain evidence="2 3">B22-T-1</strain>
    </source>
</reference>
<evidence type="ECO:0008006" key="4">
    <source>
        <dbReference type="Google" id="ProtNLM"/>
    </source>
</evidence>
<keyword evidence="1" id="KW-0732">Signal</keyword>
<evidence type="ECO:0000313" key="3">
    <source>
        <dbReference type="Proteomes" id="UP000241462"/>
    </source>
</evidence>
<dbReference type="AlphaFoldDB" id="A0A2T3A3F8"/>
<feature type="chain" id="PRO_5015622992" description="Secreted protein" evidence="1">
    <location>
        <begin position="24"/>
        <end position="97"/>
    </location>
</feature>